<dbReference type="InterPro" id="IPR017441">
    <property type="entry name" value="Protein_kinase_ATP_BS"/>
</dbReference>
<dbReference type="CDD" id="cd14014">
    <property type="entry name" value="STKc_PknB_like"/>
    <property type="match status" value="1"/>
</dbReference>
<keyword evidence="2" id="KW-0723">Serine/threonine-protein kinase</keyword>
<keyword evidence="5" id="KW-0418">Kinase</keyword>
<evidence type="ECO:0000256" key="7">
    <source>
        <dbReference type="PROSITE-ProRule" id="PRU10141"/>
    </source>
</evidence>
<proteinExistence type="predicted"/>
<evidence type="ECO:0000313" key="9">
    <source>
        <dbReference type="EMBL" id="GMA93632.1"/>
    </source>
</evidence>
<protein>
    <recommendedName>
        <fullName evidence="1">non-specific serine/threonine protein kinase</fullName>
        <ecNumber evidence="1">2.7.11.1</ecNumber>
    </recommendedName>
</protein>
<dbReference type="SUPFAM" id="SSF56112">
    <property type="entry name" value="Protein kinase-like (PK-like)"/>
    <property type="match status" value="1"/>
</dbReference>
<dbReference type="InterPro" id="IPR011009">
    <property type="entry name" value="Kinase-like_dom_sf"/>
</dbReference>
<feature type="domain" description="Protein kinase" evidence="8">
    <location>
        <begin position="18"/>
        <end position="247"/>
    </location>
</feature>
<dbReference type="RefSeq" id="WP_284252509.1">
    <property type="nucleotide sequence ID" value="NZ_BSVB01000001.1"/>
</dbReference>
<comment type="caution">
    <text evidence="9">The sequence shown here is derived from an EMBL/GenBank/DDBJ whole genome shotgun (WGS) entry which is preliminary data.</text>
</comment>
<dbReference type="PANTHER" id="PTHR43289:SF6">
    <property type="entry name" value="SERINE_THREONINE-PROTEIN KINASE NEKL-3"/>
    <property type="match status" value="1"/>
</dbReference>
<dbReference type="Gene3D" id="1.10.510.10">
    <property type="entry name" value="Transferase(Phosphotransferase) domain 1"/>
    <property type="match status" value="1"/>
</dbReference>
<gene>
    <name evidence="9" type="ORF">GCM10025881_04560</name>
</gene>
<sequence length="247" mass="25755">MDEADMDAHPDTVLAGRYRLLATLGAGGMGTVWRASDELLDREVAVKLFAPASGHSGDEARRRTEMHLLAGTAHPAVVALFDAQLEGDPAYLVMELVDGEDLATRLTRGPVPPAQTRGIGLAMAAALESLARRGAVHRDVKPSNILLPGEGSALPAKLADFGIARLADDAGLTTAGTTIGTAAYLSPEQVAGREPTPKADVYSLGLVLLECLTGERAFPGTVSETAAARLVREPTVPRNSARTGRGC</sequence>
<keyword evidence="6 7" id="KW-0067">ATP-binding</keyword>
<feature type="binding site" evidence="7">
    <location>
        <position position="47"/>
    </location>
    <ligand>
        <name>ATP</name>
        <dbReference type="ChEBI" id="CHEBI:30616"/>
    </ligand>
</feature>
<reference evidence="10" key="1">
    <citation type="journal article" date="2019" name="Int. J. Syst. Evol. Microbiol.">
        <title>The Global Catalogue of Microorganisms (GCM) 10K type strain sequencing project: providing services to taxonomists for standard genome sequencing and annotation.</title>
        <authorList>
            <consortium name="The Broad Institute Genomics Platform"/>
            <consortium name="The Broad Institute Genome Sequencing Center for Infectious Disease"/>
            <person name="Wu L."/>
            <person name="Ma J."/>
        </authorList>
    </citation>
    <scope>NUCLEOTIDE SEQUENCE [LARGE SCALE GENOMIC DNA]</scope>
    <source>
        <strain evidence="10">NBRC 108894</strain>
    </source>
</reference>
<keyword evidence="3" id="KW-0808">Transferase</keyword>
<evidence type="ECO:0000256" key="2">
    <source>
        <dbReference type="ARBA" id="ARBA00022527"/>
    </source>
</evidence>
<dbReference type="PANTHER" id="PTHR43289">
    <property type="entry name" value="MITOGEN-ACTIVATED PROTEIN KINASE KINASE KINASE 20-RELATED"/>
    <property type="match status" value="1"/>
</dbReference>
<dbReference type="Gene3D" id="3.30.200.20">
    <property type="entry name" value="Phosphorylase Kinase, domain 1"/>
    <property type="match status" value="1"/>
</dbReference>
<evidence type="ECO:0000256" key="4">
    <source>
        <dbReference type="ARBA" id="ARBA00022741"/>
    </source>
</evidence>
<name>A0ABQ6K440_9MICO</name>
<dbReference type="EMBL" id="BSVB01000001">
    <property type="protein sequence ID" value="GMA93632.1"/>
    <property type="molecule type" value="Genomic_DNA"/>
</dbReference>
<keyword evidence="4 7" id="KW-0547">Nucleotide-binding</keyword>
<evidence type="ECO:0000256" key="3">
    <source>
        <dbReference type="ARBA" id="ARBA00022679"/>
    </source>
</evidence>
<evidence type="ECO:0000256" key="5">
    <source>
        <dbReference type="ARBA" id="ARBA00022777"/>
    </source>
</evidence>
<evidence type="ECO:0000256" key="6">
    <source>
        <dbReference type="ARBA" id="ARBA00022840"/>
    </source>
</evidence>
<evidence type="ECO:0000259" key="8">
    <source>
        <dbReference type="PROSITE" id="PS50011"/>
    </source>
</evidence>
<evidence type="ECO:0000256" key="1">
    <source>
        <dbReference type="ARBA" id="ARBA00012513"/>
    </source>
</evidence>
<keyword evidence="10" id="KW-1185">Reference proteome</keyword>
<dbReference type="Pfam" id="PF00069">
    <property type="entry name" value="Pkinase"/>
    <property type="match status" value="1"/>
</dbReference>
<evidence type="ECO:0000313" key="10">
    <source>
        <dbReference type="Proteomes" id="UP001157034"/>
    </source>
</evidence>
<dbReference type="EC" id="2.7.11.1" evidence="1"/>
<dbReference type="PROSITE" id="PS00107">
    <property type="entry name" value="PROTEIN_KINASE_ATP"/>
    <property type="match status" value="1"/>
</dbReference>
<organism evidence="9 10">
    <name type="scientific">Pseudolysinimonas kribbensis</name>
    <dbReference type="NCBI Taxonomy" id="433641"/>
    <lineage>
        <taxon>Bacteria</taxon>
        <taxon>Bacillati</taxon>
        <taxon>Actinomycetota</taxon>
        <taxon>Actinomycetes</taxon>
        <taxon>Micrococcales</taxon>
        <taxon>Microbacteriaceae</taxon>
        <taxon>Pseudolysinimonas</taxon>
    </lineage>
</organism>
<dbReference type="Proteomes" id="UP001157034">
    <property type="component" value="Unassembled WGS sequence"/>
</dbReference>
<dbReference type="PROSITE" id="PS50011">
    <property type="entry name" value="PROTEIN_KINASE_DOM"/>
    <property type="match status" value="1"/>
</dbReference>
<dbReference type="InterPro" id="IPR000719">
    <property type="entry name" value="Prot_kinase_dom"/>
</dbReference>
<dbReference type="SMART" id="SM00220">
    <property type="entry name" value="S_TKc"/>
    <property type="match status" value="1"/>
</dbReference>
<accession>A0ABQ6K440</accession>